<evidence type="ECO:0000313" key="2">
    <source>
        <dbReference type="Proteomes" id="UP000829291"/>
    </source>
</evidence>
<dbReference type="GeneID" id="124294139"/>
<keyword evidence="1" id="KW-0732">Signal</keyword>
<feature type="signal peptide" evidence="1">
    <location>
        <begin position="1"/>
        <end position="18"/>
    </location>
</feature>
<evidence type="ECO:0000256" key="1">
    <source>
        <dbReference type="SAM" id="SignalP"/>
    </source>
</evidence>
<evidence type="ECO:0000313" key="3">
    <source>
        <dbReference type="RefSeq" id="XP_046594178.1"/>
    </source>
</evidence>
<reference evidence="3" key="1">
    <citation type="submission" date="2025-08" db="UniProtKB">
        <authorList>
            <consortium name="RefSeq"/>
        </authorList>
    </citation>
    <scope>IDENTIFICATION</scope>
    <source>
        <tissue evidence="3">Thorax and Abdomen</tissue>
    </source>
</reference>
<gene>
    <name evidence="3" type="primary">LOC124294139</name>
</gene>
<accession>A0ABM3G1M6</accession>
<feature type="chain" id="PRO_5045703737" evidence="1">
    <location>
        <begin position="19"/>
        <end position="134"/>
    </location>
</feature>
<dbReference type="RefSeq" id="XP_046594178.1">
    <property type="nucleotide sequence ID" value="XM_046738222.1"/>
</dbReference>
<proteinExistence type="predicted"/>
<name>A0ABM3G1M6_NEOLC</name>
<organism evidence="2 3">
    <name type="scientific">Neodiprion lecontei</name>
    <name type="common">Redheaded pine sawfly</name>
    <dbReference type="NCBI Taxonomy" id="441921"/>
    <lineage>
        <taxon>Eukaryota</taxon>
        <taxon>Metazoa</taxon>
        <taxon>Ecdysozoa</taxon>
        <taxon>Arthropoda</taxon>
        <taxon>Hexapoda</taxon>
        <taxon>Insecta</taxon>
        <taxon>Pterygota</taxon>
        <taxon>Neoptera</taxon>
        <taxon>Endopterygota</taxon>
        <taxon>Hymenoptera</taxon>
        <taxon>Tenthredinoidea</taxon>
        <taxon>Diprionidae</taxon>
        <taxon>Diprioninae</taxon>
        <taxon>Neodiprion</taxon>
    </lineage>
</organism>
<protein>
    <submittedName>
        <fullName evidence="3">Uncharacterized protein LOC124294139</fullName>
    </submittedName>
</protein>
<keyword evidence="2" id="KW-1185">Reference proteome</keyword>
<sequence length="134" mass="15534">MQVYLGFWFVMTVLVVHGCINQCEKLNSTEDDRSFTLIESQEEKKAASLIYKKMMEYDLLQPRDTLINLSPPARFMPSSIFVKRCFPIDRQSGSLVVQTANVTRKIPVKRLVSKKWVFYNVNVVEHIKCGYVPI</sequence>
<dbReference type="Proteomes" id="UP000829291">
    <property type="component" value="Chromosome 1"/>
</dbReference>